<comment type="caution">
    <text evidence="3">The sequence shown here is derived from an EMBL/GenBank/DDBJ whole genome shotgun (WGS) entry which is preliminary data.</text>
</comment>
<dbReference type="SUPFAM" id="SSF82544">
    <property type="entry name" value="GckA/TtuD-like"/>
    <property type="match status" value="1"/>
</dbReference>
<proteinExistence type="predicted"/>
<evidence type="ECO:0000259" key="2">
    <source>
        <dbReference type="Pfam" id="PF13660"/>
    </source>
</evidence>
<dbReference type="InterPro" id="IPR037035">
    <property type="entry name" value="GK-like_C_sf"/>
</dbReference>
<protein>
    <submittedName>
        <fullName evidence="3">MOFRL family protein</fullName>
    </submittedName>
</protein>
<dbReference type="InterPro" id="IPR038614">
    <property type="entry name" value="GK_N_sf"/>
</dbReference>
<dbReference type="InterPro" id="IPR007835">
    <property type="entry name" value="MOFRL"/>
</dbReference>
<dbReference type="EMBL" id="JAWDIO010000002">
    <property type="protein sequence ID" value="MDU0354323.1"/>
    <property type="molecule type" value="Genomic_DNA"/>
</dbReference>
<dbReference type="PANTHER" id="PTHR12227:SF0">
    <property type="entry name" value="GLYCERATE KINASE"/>
    <property type="match status" value="1"/>
</dbReference>
<accession>A0ABU3SWG1</accession>
<dbReference type="Proteomes" id="UP001247805">
    <property type="component" value="Unassembled WGS sequence"/>
</dbReference>
<evidence type="ECO:0000313" key="4">
    <source>
        <dbReference type="Proteomes" id="UP001247805"/>
    </source>
</evidence>
<reference evidence="3 4" key="1">
    <citation type="submission" date="2023-10" db="EMBL/GenBank/DDBJ databases">
        <title>Glaciecola aquimarina strain GGW-M5 nov., isolated from a coastal seawater.</title>
        <authorList>
            <person name="Bayburt H."/>
            <person name="Kim J.M."/>
            <person name="Choi B.J."/>
            <person name="Jeon C.O."/>
        </authorList>
    </citation>
    <scope>NUCLEOTIDE SEQUENCE [LARGE SCALE GENOMIC DNA]</scope>
    <source>
        <strain evidence="3 4">KCTC 32108</strain>
    </source>
</reference>
<dbReference type="PANTHER" id="PTHR12227">
    <property type="entry name" value="GLYCERATE KINASE"/>
    <property type="match status" value="1"/>
</dbReference>
<sequence>MCLPVEGISFEDKLAVHKFLLRSGASIDEMNVVRKQLSQVKGGGLALASKSDFYTYVISDVVGDDPSIIASGPTVVDKSTASQALDILEKYEWTVNAAIAQTLQSAQAVQTYDSLKSEYAIVANANTAIDSAIDYAQKQGWQTQVLNYEQQGEAAEVARQHAVIAKSLQKEGKRLLLFSGGELTVSVKNATGQGGPNQEYALAMANALEGQPGISVLSCDTDGVDGSKDVAGAFVDADTLARAKQLKLDPSEYLTNHDSFHFFEALGDLIITGPTQTNVNDFRVIMINCL</sequence>
<dbReference type="Gene3D" id="3.40.1480.10">
    <property type="entry name" value="MOFRL domain"/>
    <property type="match status" value="1"/>
</dbReference>
<dbReference type="RefSeq" id="WP_316028025.1">
    <property type="nucleotide sequence ID" value="NZ_JAWDIO010000002.1"/>
</dbReference>
<feature type="domain" description="MOFRL-associated" evidence="2">
    <location>
        <begin position="1"/>
        <end position="103"/>
    </location>
</feature>
<dbReference type="InterPro" id="IPR039760">
    <property type="entry name" value="MOFRL_protein"/>
</dbReference>
<gene>
    <name evidence="3" type="ORF">RS130_10615</name>
</gene>
<dbReference type="Gene3D" id="3.40.50.10180">
    <property type="entry name" value="Glycerate kinase, MOFRL-like N-terminal domain"/>
    <property type="match status" value="1"/>
</dbReference>
<dbReference type="Pfam" id="PF13660">
    <property type="entry name" value="DUF4147"/>
    <property type="match status" value="1"/>
</dbReference>
<name>A0ABU3SWG1_9ALTE</name>
<dbReference type="InterPro" id="IPR025286">
    <property type="entry name" value="MOFRL_assoc_dom"/>
</dbReference>
<dbReference type="Pfam" id="PF05161">
    <property type="entry name" value="MOFRL"/>
    <property type="match status" value="1"/>
</dbReference>
<evidence type="ECO:0000259" key="1">
    <source>
        <dbReference type="Pfam" id="PF05161"/>
    </source>
</evidence>
<evidence type="ECO:0000313" key="3">
    <source>
        <dbReference type="EMBL" id="MDU0354323.1"/>
    </source>
</evidence>
<feature type="domain" description="MOFRL" evidence="1">
    <location>
        <begin position="176"/>
        <end position="281"/>
    </location>
</feature>
<keyword evidence="4" id="KW-1185">Reference proteome</keyword>
<organism evidence="3 4">
    <name type="scientific">Paraglaciecola aquimarina</name>
    <dbReference type="NCBI Taxonomy" id="1235557"/>
    <lineage>
        <taxon>Bacteria</taxon>
        <taxon>Pseudomonadati</taxon>
        <taxon>Pseudomonadota</taxon>
        <taxon>Gammaproteobacteria</taxon>
        <taxon>Alteromonadales</taxon>
        <taxon>Alteromonadaceae</taxon>
        <taxon>Paraglaciecola</taxon>
    </lineage>
</organism>